<evidence type="ECO:0000256" key="4">
    <source>
        <dbReference type="ARBA" id="ARBA00022553"/>
    </source>
</evidence>
<dbReference type="GO" id="GO:0009881">
    <property type="term" value="F:photoreceptor activity"/>
    <property type="evidence" value="ECO:0007669"/>
    <property type="project" value="UniProtKB-KW"/>
</dbReference>
<dbReference type="SUPFAM" id="SSF55874">
    <property type="entry name" value="ATPase domain of HSP90 chaperone/DNA topoisomerase II/histidine kinase"/>
    <property type="match status" value="1"/>
</dbReference>
<dbReference type="Gene3D" id="3.30.450.20">
    <property type="entry name" value="PAS domain"/>
    <property type="match status" value="2"/>
</dbReference>
<dbReference type="GO" id="GO:0005524">
    <property type="term" value="F:ATP binding"/>
    <property type="evidence" value="ECO:0007669"/>
    <property type="project" value="UniProtKB-KW"/>
</dbReference>
<evidence type="ECO:0000259" key="17">
    <source>
        <dbReference type="PROSITE" id="PS50113"/>
    </source>
</evidence>
<dbReference type="NCBIfam" id="TIGR00229">
    <property type="entry name" value="sensory_box"/>
    <property type="match status" value="2"/>
</dbReference>
<reference evidence="18 19" key="1">
    <citation type="submission" date="2019-08" db="EMBL/GenBank/DDBJ databases">
        <title>Luteimonas viscosus sp. nov., isolated from soil of a sunflower field.</title>
        <authorList>
            <person name="Jianli Z."/>
            <person name="Ying Z."/>
        </authorList>
    </citation>
    <scope>NUCLEOTIDE SEQUENCE [LARGE SCALE GENOMIC DNA]</scope>
    <source>
        <strain evidence="18 19">XBU10</strain>
    </source>
</reference>
<evidence type="ECO:0000256" key="10">
    <source>
        <dbReference type="ARBA" id="ARBA00022741"/>
    </source>
</evidence>
<feature type="domain" description="PAC" evidence="17">
    <location>
        <begin position="80"/>
        <end position="144"/>
    </location>
</feature>
<dbReference type="PROSITE" id="PS50112">
    <property type="entry name" value="PAS"/>
    <property type="match status" value="1"/>
</dbReference>
<evidence type="ECO:0000256" key="15">
    <source>
        <dbReference type="ARBA" id="ARBA00023170"/>
    </source>
</evidence>
<keyword evidence="7" id="KW-0288">FMN</keyword>
<keyword evidence="19" id="KW-1185">Reference proteome</keyword>
<comment type="catalytic activity">
    <reaction evidence="1">
        <text>ATP + protein L-histidine = ADP + protein N-phospho-L-histidine.</text>
        <dbReference type="EC" id="2.7.13.3"/>
    </reaction>
</comment>
<dbReference type="Gene3D" id="6.10.250.490">
    <property type="match status" value="1"/>
</dbReference>
<proteinExistence type="predicted"/>
<evidence type="ECO:0000256" key="12">
    <source>
        <dbReference type="ARBA" id="ARBA00022840"/>
    </source>
</evidence>
<dbReference type="Pfam" id="PF08448">
    <property type="entry name" value="PAS_4"/>
    <property type="match status" value="2"/>
</dbReference>
<evidence type="ECO:0000256" key="6">
    <source>
        <dbReference type="ARBA" id="ARBA00022630"/>
    </source>
</evidence>
<evidence type="ECO:0000256" key="8">
    <source>
        <dbReference type="ARBA" id="ARBA00022679"/>
    </source>
</evidence>
<evidence type="ECO:0000256" key="14">
    <source>
        <dbReference type="ARBA" id="ARBA00023026"/>
    </source>
</evidence>
<feature type="domain" description="PAS" evidence="16">
    <location>
        <begin position="18"/>
        <end position="89"/>
    </location>
</feature>
<keyword evidence="9" id="KW-0677">Repeat</keyword>
<protein>
    <recommendedName>
        <fullName evidence="2">histidine kinase</fullName>
        <ecNumber evidence="2">2.7.13.3</ecNumber>
    </recommendedName>
</protein>
<keyword evidence="15" id="KW-0675">Receptor</keyword>
<evidence type="ECO:0000256" key="9">
    <source>
        <dbReference type="ARBA" id="ARBA00022737"/>
    </source>
</evidence>
<dbReference type="EC" id="2.7.13.3" evidence="2"/>
<dbReference type="SMART" id="SM00911">
    <property type="entry name" value="HWE_HK"/>
    <property type="match status" value="1"/>
</dbReference>
<feature type="domain" description="PAC" evidence="17">
    <location>
        <begin position="216"/>
        <end position="268"/>
    </location>
</feature>
<keyword evidence="13" id="KW-0157">Chromophore</keyword>
<keyword evidence="11" id="KW-0418">Kinase</keyword>
<dbReference type="SMART" id="SM00086">
    <property type="entry name" value="PAC"/>
    <property type="match status" value="2"/>
</dbReference>
<name>A0A5D4XLT8_9GAMM</name>
<dbReference type="InterPro" id="IPR000014">
    <property type="entry name" value="PAS"/>
</dbReference>
<keyword evidence="3" id="KW-0600">Photoreceptor protein</keyword>
<evidence type="ECO:0000256" key="3">
    <source>
        <dbReference type="ARBA" id="ARBA00022543"/>
    </source>
</evidence>
<dbReference type="InterPro" id="IPR013656">
    <property type="entry name" value="PAS_4"/>
</dbReference>
<dbReference type="OrthoDB" id="9816309at2"/>
<dbReference type="Pfam" id="PF07536">
    <property type="entry name" value="HWE_HK"/>
    <property type="match status" value="1"/>
</dbReference>
<dbReference type="InterPro" id="IPR036890">
    <property type="entry name" value="HATPase_C_sf"/>
</dbReference>
<evidence type="ECO:0000256" key="7">
    <source>
        <dbReference type="ARBA" id="ARBA00022643"/>
    </source>
</evidence>
<dbReference type="Proteomes" id="UP000324973">
    <property type="component" value="Unassembled WGS sequence"/>
</dbReference>
<dbReference type="CDD" id="cd00130">
    <property type="entry name" value="PAS"/>
    <property type="match status" value="2"/>
</dbReference>
<evidence type="ECO:0000256" key="5">
    <source>
        <dbReference type="ARBA" id="ARBA00022606"/>
    </source>
</evidence>
<keyword evidence="4" id="KW-0597">Phosphoprotein</keyword>
<evidence type="ECO:0000256" key="1">
    <source>
        <dbReference type="ARBA" id="ARBA00000085"/>
    </source>
</evidence>
<dbReference type="EMBL" id="VTFT01000001">
    <property type="protein sequence ID" value="TYT25529.1"/>
    <property type="molecule type" value="Genomic_DNA"/>
</dbReference>
<keyword evidence="14" id="KW-0843">Virulence</keyword>
<gene>
    <name evidence="18" type="ORF">FZO89_04215</name>
</gene>
<dbReference type="PANTHER" id="PTHR41523:SF7">
    <property type="entry name" value="HISTIDINE KINASE"/>
    <property type="match status" value="1"/>
</dbReference>
<dbReference type="AlphaFoldDB" id="A0A5D4XLT8"/>
<organism evidence="18 19">
    <name type="scientific">Luteimonas viscosa</name>
    <dbReference type="NCBI Taxonomy" id="1132694"/>
    <lineage>
        <taxon>Bacteria</taxon>
        <taxon>Pseudomonadati</taxon>
        <taxon>Pseudomonadota</taxon>
        <taxon>Gammaproteobacteria</taxon>
        <taxon>Lysobacterales</taxon>
        <taxon>Lysobacteraceae</taxon>
        <taxon>Luteimonas</taxon>
    </lineage>
</organism>
<evidence type="ECO:0000259" key="16">
    <source>
        <dbReference type="PROSITE" id="PS50112"/>
    </source>
</evidence>
<evidence type="ECO:0000256" key="13">
    <source>
        <dbReference type="ARBA" id="ARBA00022991"/>
    </source>
</evidence>
<keyword evidence="5" id="KW-0716">Sensory transduction</keyword>
<dbReference type="GO" id="GO:0004673">
    <property type="term" value="F:protein histidine kinase activity"/>
    <property type="evidence" value="ECO:0007669"/>
    <property type="project" value="UniProtKB-EC"/>
</dbReference>
<dbReference type="Gene3D" id="3.30.565.10">
    <property type="entry name" value="Histidine kinase-like ATPase, C-terminal domain"/>
    <property type="match status" value="1"/>
</dbReference>
<dbReference type="SUPFAM" id="SSF55785">
    <property type="entry name" value="PYP-like sensor domain (PAS domain)"/>
    <property type="match status" value="2"/>
</dbReference>
<keyword evidence="10" id="KW-0547">Nucleotide-binding</keyword>
<sequence>MQPGNGTSEADGITEGARLRLYETLLAATPDLVYVFDLQHRFIYANEALLTMWGLDWDEAMGKTCLELGYEPWHAAMHDEEIERVIATRAPIRNDVPFRHSTLGWRIYDYIFMPVLGPDGRVEAIAGTTRDVTDRKRQEEALRQSEQRFSAMVNATSDLIYRITPDWRQVAVVGGRAAGKLPRGDLSGWSAERIHPEDRERVAEAIRRARNSLMPYEIQHRVELAPGEWSWIAAHAVPLREESGEVAEWFGAATDITDRKRNEEQLQRLVDELNHRVKNTLAIVQAVVSQTLRNCSDKTLATEMVESRLRALAATHDVLTLEKWKGASVEEIVRTGVSHCMDIEPGRFDTQGPEASLDPRRAVALSMALHELCTNAVKYGSLSVPGGGVRIRWTRQGNGGGELLLEWQEHGGPAVEPPTRSGFGLRLLERGLGHDLGGEVTLAFPPEGVRCRIRTLLPHDTTRDTP</sequence>
<dbReference type="SMART" id="SM00091">
    <property type="entry name" value="PAS"/>
    <property type="match status" value="2"/>
</dbReference>
<dbReference type="InterPro" id="IPR001610">
    <property type="entry name" value="PAC"/>
</dbReference>
<evidence type="ECO:0000256" key="11">
    <source>
        <dbReference type="ARBA" id="ARBA00022777"/>
    </source>
</evidence>
<evidence type="ECO:0000256" key="2">
    <source>
        <dbReference type="ARBA" id="ARBA00012438"/>
    </source>
</evidence>
<dbReference type="InterPro" id="IPR035965">
    <property type="entry name" value="PAS-like_dom_sf"/>
</dbReference>
<keyword evidence="6" id="KW-0285">Flavoprotein</keyword>
<dbReference type="PANTHER" id="PTHR41523">
    <property type="entry name" value="TWO-COMPONENT SYSTEM SENSOR PROTEIN"/>
    <property type="match status" value="1"/>
</dbReference>
<comment type="caution">
    <text evidence="18">The sequence shown here is derived from an EMBL/GenBank/DDBJ whole genome shotgun (WGS) entry which is preliminary data.</text>
</comment>
<dbReference type="InterPro" id="IPR000700">
    <property type="entry name" value="PAS-assoc_C"/>
</dbReference>
<accession>A0A5D4XLT8</accession>
<evidence type="ECO:0000313" key="19">
    <source>
        <dbReference type="Proteomes" id="UP000324973"/>
    </source>
</evidence>
<evidence type="ECO:0000313" key="18">
    <source>
        <dbReference type="EMBL" id="TYT25529.1"/>
    </source>
</evidence>
<dbReference type="InterPro" id="IPR011102">
    <property type="entry name" value="Sig_transdc_His_kinase_HWE"/>
</dbReference>
<keyword evidence="8" id="KW-0808">Transferase</keyword>
<dbReference type="PROSITE" id="PS50113">
    <property type="entry name" value="PAC"/>
    <property type="match status" value="2"/>
</dbReference>
<keyword evidence="12" id="KW-0067">ATP-binding</keyword>